<sequence>MYDHQLVDKDPAWTPRHHHHHHQLQQRNHATQSIDFADTAERQRNIGSMHPLRYGRCIDFWAAWHPRLISAKRGFVPTPAKFDICQAEVGRVPCGLYNRPRVL</sequence>
<dbReference type="EMBL" id="VSWC01000118">
    <property type="protein sequence ID" value="KAA1084344.1"/>
    <property type="molecule type" value="Genomic_DNA"/>
</dbReference>
<accession>A0A5B0N7B4</accession>
<keyword evidence="3" id="KW-1185">Reference proteome</keyword>
<dbReference type="Proteomes" id="UP000324748">
    <property type="component" value="Unassembled WGS sequence"/>
</dbReference>
<reference evidence="2 3" key="1">
    <citation type="submission" date="2019-05" db="EMBL/GenBank/DDBJ databases">
        <title>Emergence of the Ug99 lineage of the wheat stem rust pathogen through somatic hybridization.</title>
        <authorList>
            <person name="Li F."/>
            <person name="Upadhyaya N.M."/>
            <person name="Sperschneider J."/>
            <person name="Matny O."/>
            <person name="Nguyen-Phuc H."/>
            <person name="Mago R."/>
            <person name="Raley C."/>
            <person name="Miller M.E."/>
            <person name="Silverstein K.A.T."/>
            <person name="Henningsen E."/>
            <person name="Hirsch C.D."/>
            <person name="Visser B."/>
            <person name="Pretorius Z.A."/>
            <person name="Steffenson B.J."/>
            <person name="Schwessinger B."/>
            <person name="Dodds P.N."/>
            <person name="Figueroa M."/>
        </authorList>
    </citation>
    <scope>NUCLEOTIDE SEQUENCE [LARGE SCALE GENOMIC DNA]</scope>
    <source>
        <strain evidence="2">21-0</strain>
    </source>
</reference>
<evidence type="ECO:0000256" key="1">
    <source>
        <dbReference type="SAM" id="MobiDB-lite"/>
    </source>
</evidence>
<evidence type="ECO:0000313" key="2">
    <source>
        <dbReference type="EMBL" id="KAA1084344.1"/>
    </source>
</evidence>
<protein>
    <submittedName>
        <fullName evidence="2">Uncharacterized protein</fullName>
    </submittedName>
</protein>
<evidence type="ECO:0000313" key="3">
    <source>
        <dbReference type="Proteomes" id="UP000324748"/>
    </source>
</evidence>
<feature type="region of interest" description="Disordered" evidence="1">
    <location>
        <begin position="11"/>
        <end position="30"/>
    </location>
</feature>
<name>A0A5B0N7B4_PUCGR</name>
<organism evidence="2 3">
    <name type="scientific">Puccinia graminis f. sp. tritici</name>
    <dbReference type="NCBI Taxonomy" id="56615"/>
    <lineage>
        <taxon>Eukaryota</taxon>
        <taxon>Fungi</taxon>
        <taxon>Dikarya</taxon>
        <taxon>Basidiomycota</taxon>
        <taxon>Pucciniomycotina</taxon>
        <taxon>Pucciniomycetes</taxon>
        <taxon>Pucciniales</taxon>
        <taxon>Pucciniaceae</taxon>
        <taxon>Puccinia</taxon>
    </lineage>
</organism>
<gene>
    <name evidence="2" type="ORF">PGT21_025048</name>
</gene>
<proteinExistence type="predicted"/>
<dbReference type="AlphaFoldDB" id="A0A5B0N7B4"/>
<comment type="caution">
    <text evidence="2">The sequence shown here is derived from an EMBL/GenBank/DDBJ whole genome shotgun (WGS) entry which is preliminary data.</text>
</comment>
<feature type="compositionally biased region" description="Basic residues" evidence="1">
    <location>
        <begin position="15"/>
        <end position="24"/>
    </location>
</feature>